<evidence type="ECO:0000313" key="7">
    <source>
        <dbReference type="Proteomes" id="UP000776252"/>
    </source>
</evidence>
<keyword evidence="1" id="KW-0889">Transcription antitermination</keyword>
<dbReference type="InterPro" id="IPR047663">
    <property type="entry name" value="Transcription_antiterm_LoaP"/>
</dbReference>
<evidence type="ECO:0000256" key="2">
    <source>
        <dbReference type="ARBA" id="ARBA00023015"/>
    </source>
</evidence>
<evidence type="ECO:0000256" key="1">
    <source>
        <dbReference type="ARBA" id="ARBA00022814"/>
    </source>
</evidence>
<reference evidence="6 7" key="1">
    <citation type="submission" date="2021-06" db="EMBL/GenBank/DDBJ databases">
        <title>Clostridia strains as spoilage organisms.</title>
        <authorList>
            <person name="Wambui J."/>
            <person name="Stephan R."/>
            <person name="Stevens M.J.A."/>
        </authorList>
    </citation>
    <scope>NUCLEOTIDE SEQUENCE [LARGE SCALE GENOMIC DNA]</scope>
    <source>
        <strain evidence="6 7">DSM 14204</strain>
    </source>
</reference>
<dbReference type="Pfam" id="PF02357">
    <property type="entry name" value="NusG"/>
    <property type="match status" value="1"/>
</dbReference>
<keyword evidence="7" id="KW-1185">Reference proteome</keyword>
<dbReference type="Proteomes" id="UP000776252">
    <property type="component" value="Unassembled WGS sequence"/>
</dbReference>
<evidence type="ECO:0000259" key="4">
    <source>
        <dbReference type="SMART" id="SM00738"/>
    </source>
</evidence>
<dbReference type="CDD" id="cd08000">
    <property type="entry name" value="NGN"/>
    <property type="match status" value="1"/>
</dbReference>
<dbReference type="SMART" id="SM00739">
    <property type="entry name" value="KOW"/>
    <property type="match status" value="1"/>
</dbReference>
<organism evidence="6 7">
    <name type="scientific">Clostridium frigoris</name>
    <dbReference type="NCBI Taxonomy" id="205327"/>
    <lineage>
        <taxon>Bacteria</taxon>
        <taxon>Bacillati</taxon>
        <taxon>Bacillota</taxon>
        <taxon>Clostridia</taxon>
        <taxon>Eubacteriales</taxon>
        <taxon>Clostridiaceae</taxon>
        <taxon>Clostridium</taxon>
    </lineage>
</organism>
<comment type="caution">
    <text evidence="6">The sequence shown here is derived from an EMBL/GenBank/DDBJ whole genome shotgun (WGS) entry which is preliminary data.</text>
</comment>
<dbReference type="PANTHER" id="PTHR30265">
    <property type="entry name" value="RHO-INTERACTING TRANSCRIPTION TERMINATION FACTOR NUSG"/>
    <property type="match status" value="1"/>
</dbReference>
<evidence type="ECO:0000313" key="6">
    <source>
        <dbReference type="EMBL" id="MBU3159847.1"/>
    </source>
</evidence>
<keyword evidence="2" id="KW-0805">Transcription regulation</keyword>
<dbReference type="EMBL" id="JAHLDV010000015">
    <property type="protein sequence ID" value="MBU3159847.1"/>
    <property type="molecule type" value="Genomic_DNA"/>
</dbReference>
<proteinExistence type="predicted"/>
<name>A0ABS6BSS0_9CLOT</name>
<gene>
    <name evidence="6" type="primary">loaP</name>
    <name evidence="6" type="ORF">KPL37_08795</name>
</gene>
<evidence type="ECO:0000259" key="5">
    <source>
        <dbReference type="SMART" id="SM00739"/>
    </source>
</evidence>
<dbReference type="CDD" id="cd06091">
    <property type="entry name" value="KOW_NusG"/>
    <property type="match status" value="1"/>
</dbReference>
<dbReference type="InterPro" id="IPR043425">
    <property type="entry name" value="NusG-like"/>
</dbReference>
<feature type="domain" description="KOW" evidence="5">
    <location>
        <begin position="120"/>
        <end position="147"/>
    </location>
</feature>
<dbReference type="InterPro" id="IPR005824">
    <property type="entry name" value="KOW"/>
</dbReference>
<evidence type="ECO:0000256" key="3">
    <source>
        <dbReference type="ARBA" id="ARBA00023163"/>
    </source>
</evidence>
<keyword evidence="3" id="KW-0804">Transcription</keyword>
<sequence length="176" mass="20513">MHLKKQEAWYVLFVNTNQEEKVKKILEKEVGDEYKFIVPTRELRERKNGKWHNVKRKLFPGYVLIKGIMNIETYYKLKKVPGIIKLLSSENEVLTVDESELRVLKILIDNDDNNIGISMLYKENDDVKIVEGPLMGIEGQIVKVDGRKGRAKVSLNFMNEERIVELGIEVVDKILR</sequence>
<dbReference type="PANTHER" id="PTHR30265:SF4">
    <property type="entry name" value="KOW MOTIF FAMILY PROTEIN, EXPRESSED"/>
    <property type="match status" value="1"/>
</dbReference>
<accession>A0ABS6BSS0</accession>
<dbReference type="NCBIfam" id="NF033641">
    <property type="entry name" value="antiterm_LoaP"/>
    <property type="match status" value="1"/>
</dbReference>
<feature type="domain" description="NusG-like N-terminal" evidence="4">
    <location>
        <begin position="6"/>
        <end position="108"/>
    </location>
</feature>
<protein>
    <submittedName>
        <fullName evidence="6">Antiterminator LoaP</fullName>
    </submittedName>
</protein>
<dbReference type="SMART" id="SM00738">
    <property type="entry name" value="NGN"/>
    <property type="match status" value="1"/>
</dbReference>
<dbReference type="InterPro" id="IPR006645">
    <property type="entry name" value="NGN-like_dom"/>
</dbReference>
<dbReference type="RefSeq" id="WP_216148120.1">
    <property type="nucleotide sequence ID" value="NZ_JAHLDV010000015.1"/>
</dbReference>